<dbReference type="AlphaFoldDB" id="A0A4D9DVE4"/>
<comment type="subcellular location">
    <subcellularLocation>
        <location evidence="1">Cell membrane</location>
        <topology evidence="1">Single-pass type II membrane protein</topology>
    </subcellularLocation>
</comment>
<evidence type="ECO:0000256" key="16">
    <source>
        <dbReference type="ARBA" id="ARBA00022989"/>
    </source>
</evidence>
<keyword evidence="7" id="KW-0633">Potassium transport</keyword>
<keyword evidence="21" id="KW-0325">Glycoprotein</keyword>
<evidence type="ECO:0000256" key="11">
    <source>
        <dbReference type="ARBA" id="ARBA00022741"/>
    </source>
</evidence>
<dbReference type="GO" id="GO:0005890">
    <property type="term" value="C:sodium:potassium-exchanging ATPase complex"/>
    <property type="evidence" value="ECO:0007669"/>
    <property type="project" value="InterPro"/>
</dbReference>
<dbReference type="STRING" id="55544.A0A4D9DVE4"/>
<evidence type="ECO:0000256" key="17">
    <source>
        <dbReference type="ARBA" id="ARBA00023053"/>
    </source>
</evidence>
<dbReference type="GO" id="GO:1990573">
    <property type="term" value="P:potassium ion import across plasma membrane"/>
    <property type="evidence" value="ECO:0007669"/>
    <property type="project" value="TreeGrafter"/>
</dbReference>
<dbReference type="PROSITE" id="PS00390">
    <property type="entry name" value="ATPASE_NA_K_BETA_1"/>
    <property type="match status" value="1"/>
</dbReference>
<accession>A0A4D9DVE4</accession>
<feature type="transmembrane region" description="Helical" evidence="25">
    <location>
        <begin position="271"/>
        <end position="295"/>
    </location>
</feature>
<dbReference type="GO" id="GO:0030007">
    <property type="term" value="P:intracellular potassium ion homeostasis"/>
    <property type="evidence" value="ECO:0007669"/>
    <property type="project" value="TreeGrafter"/>
</dbReference>
<evidence type="ECO:0000259" key="26">
    <source>
        <dbReference type="PROSITE" id="PS50011"/>
    </source>
</evidence>
<feature type="domain" description="AGC-kinase C-terminal" evidence="27">
    <location>
        <begin position="98"/>
        <end position="163"/>
    </location>
</feature>
<sequence>MAPEILKEENYSYPVDWFAMGCSIYEMVAGRTPFKDFKEKVNKDEVKKRTLEDEVKFEHANFTAETKDICRLFLAKKSEDRLGSRSSDDDPRKHAFFKTINFHRLEASLIDPPFVPDPSVVYAKDVADIADFSEIRGIEFDDKDKQFFKKFATGGSRRGFETARAEKGCADVCGPRPGSGRRSEELGCVRPARPLGRLAGGEEDCYLAARSRRYRSSAGSLCCPDTHSPRPAAMSKEEKKPFSQTMAEWRQFVYNPRSGEFLGRTAKSWGLILLFYLVFYGFLAALFTFTMWVMLQTLSGDIPKYRDRISSPGLMISPKPVTALEFYFNKSDSKSYAEYVSTLKQFLKSYDDSKQSKNIACTAGKLFEQNEDRAVKQACQFNRTKLGSCSGVEDDTFGYAKGTPCVLVKMNRIIGLKPEGEPHIQCSPREEGKVQITYFPDGGMIDLMYFPYYGKNLHADYLQPLVAVQLAINSTKEDITIECKIMGSPNLRNEDDRDKFLGRISFKVQMSE</sequence>
<proteinExistence type="inferred from homology"/>
<keyword evidence="18" id="KW-0406">Ion transport</keyword>
<evidence type="ECO:0000256" key="18">
    <source>
        <dbReference type="ARBA" id="ARBA00023065"/>
    </source>
</evidence>
<evidence type="ECO:0000256" key="8">
    <source>
        <dbReference type="ARBA" id="ARBA00022607"/>
    </source>
</evidence>
<dbReference type="GO" id="GO:0001671">
    <property type="term" value="F:ATPase activator activity"/>
    <property type="evidence" value="ECO:0007669"/>
    <property type="project" value="TreeGrafter"/>
</dbReference>
<name>A0A4D9DVE4_9SAUR</name>
<keyword evidence="12 24" id="KW-0418">Kinase</keyword>
<comment type="function">
    <text evidence="23">This is the non-catalytic component of the active enzyme, which catalyzes the hydrolysis of ATP coupled with the exchange of Na(+) and K(+) ions across the plasma membrane. The exact function of the beta-3 subunit is not known.</text>
</comment>
<dbReference type="InterPro" id="IPR000239">
    <property type="entry name" value="GPCR_kinase"/>
</dbReference>
<dbReference type="InterPro" id="IPR011009">
    <property type="entry name" value="Kinase-like_dom_sf"/>
</dbReference>
<evidence type="ECO:0000256" key="12">
    <source>
        <dbReference type="ARBA" id="ARBA00022777"/>
    </source>
</evidence>
<dbReference type="GO" id="GO:0036376">
    <property type="term" value="P:sodium ion export across plasma membrane"/>
    <property type="evidence" value="ECO:0007669"/>
    <property type="project" value="TreeGrafter"/>
</dbReference>
<evidence type="ECO:0000256" key="23">
    <source>
        <dbReference type="ARBA" id="ARBA00037667"/>
    </source>
</evidence>
<dbReference type="Proteomes" id="UP000297703">
    <property type="component" value="Unassembled WGS sequence"/>
</dbReference>
<keyword evidence="13 24" id="KW-0067">ATP-binding</keyword>
<dbReference type="GO" id="GO:0004703">
    <property type="term" value="F:G protein-coupled receptor kinase activity"/>
    <property type="evidence" value="ECO:0007669"/>
    <property type="project" value="InterPro"/>
</dbReference>
<organism evidence="28 29">
    <name type="scientific">Platysternon megacephalum</name>
    <name type="common">big-headed turtle</name>
    <dbReference type="NCBI Taxonomy" id="55544"/>
    <lineage>
        <taxon>Eukaryota</taxon>
        <taxon>Metazoa</taxon>
        <taxon>Chordata</taxon>
        <taxon>Craniata</taxon>
        <taxon>Vertebrata</taxon>
        <taxon>Euteleostomi</taxon>
        <taxon>Archelosauria</taxon>
        <taxon>Testudinata</taxon>
        <taxon>Testudines</taxon>
        <taxon>Cryptodira</taxon>
        <taxon>Durocryptodira</taxon>
        <taxon>Testudinoidea</taxon>
        <taxon>Platysternidae</taxon>
        <taxon>Platysternon</taxon>
    </lineage>
</organism>
<keyword evidence="8" id="KW-0740">Sodium/potassium transport</keyword>
<feature type="domain" description="Protein kinase" evidence="26">
    <location>
        <begin position="1"/>
        <end position="97"/>
    </location>
</feature>
<evidence type="ECO:0000313" key="28">
    <source>
        <dbReference type="EMBL" id="TFK01157.1"/>
    </source>
</evidence>
<evidence type="ECO:0000256" key="22">
    <source>
        <dbReference type="ARBA" id="ARBA00023201"/>
    </source>
</evidence>
<evidence type="ECO:0000256" key="21">
    <source>
        <dbReference type="ARBA" id="ARBA00023180"/>
    </source>
</evidence>
<comment type="similarity">
    <text evidence="3 24">Belongs to the protein kinase superfamily. AGC Ser/Thr protein kinase family. GPRK subfamily.</text>
</comment>
<dbReference type="PANTHER" id="PTHR11523">
    <property type="entry name" value="SODIUM/POTASSIUM-DEPENDENT ATPASE BETA SUBUNIT"/>
    <property type="match status" value="1"/>
</dbReference>
<keyword evidence="5" id="KW-1003">Cell membrane</keyword>
<dbReference type="PROSITE" id="PS00391">
    <property type="entry name" value="ATPASE_NA_K_BETA_2"/>
    <property type="match status" value="1"/>
</dbReference>
<keyword evidence="20" id="KW-1015">Disulfide bond</keyword>
<evidence type="ECO:0000256" key="20">
    <source>
        <dbReference type="ARBA" id="ARBA00023157"/>
    </source>
</evidence>
<keyword evidence="11 24" id="KW-0547">Nucleotide-binding</keyword>
<dbReference type="SUPFAM" id="SSF56112">
    <property type="entry name" value="Protein kinase-like (PK-like)"/>
    <property type="match status" value="1"/>
</dbReference>
<dbReference type="Gene3D" id="1.10.510.10">
    <property type="entry name" value="Transferase(Phosphotransferase) domain 1"/>
    <property type="match status" value="1"/>
</dbReference>
<dbReference type="PANTHER" id="PTHR11523:SF47">
    <property type="entry name" value="SODIUM_POTASSIUM-TRANSPORTING ATPASE SUBUNIT BETA-3"/>
    <property type="match status" value="1"/>
</dbReference>
<dbReference type="FunFam" id="2.60.40.1660:FF:000005">
    <property type="entry name" value="Sodium/potassium-transporting ATPase subunit beta"/>
    <property type="match status" value="1"/>
</dbReference>
<evidence type="ECO:0000256" key="15">
    <source>
        <dbReference type="ARBA" id="ARBA00022968"/>
    </source>
</evidence>
<evidence type="ECO:0000256" key="5">
    <source>
        <dbReference type="ARBA" id="ARBA00022475"/>
    </source>
</evidence>
<keyword evidence="10 25" id="KW-0812">Transmembrane</keyword>
<gene>
    <name evidence="28" type="ORF">DR999_PMT16657</name>
</gene>
<evidence type="ECO:0000256" key="1">
    <source>
        <dbReference type="ARBA" id="ARBA00004401"/>
    </source>
</evidence>
<dbReference type="Gene3D" id="1.10.167.10">
    <property type="entry name" value="Regulator of G-protein Signalling 4, domain 2"/>
    <property type="match status" value="1"/>
</dbReference>
<evidence type="ECO:0000256" key="25">
    <source>
        <dbReference type="SAM" id="Phobius"/>
    </source>
</evidence>
<evidence type="ECO:0000256" key="24">
    <source>
        <dbReference type="RuleBase" id="RU000308"/>
    </source>
</evidence>
<dbReference type="InterPro" id="IPR044926">
    <property type="entry name" value="RGS_subdomain_2"/>
</dbReference>
<dbReference type="PRINTS" id="PR00717">
    <property type="entry name" value="GPCRKINASE"/>
</dbReference>
<protein>
    <recommendedName>
        <fullName evidence="24">G protein-coupled receptor kinase</fullName>
        <ecNumber evidence="24">2.7.11.-</ecNumber>
    </recommendedName>
</protein>
<keyword evidence="29" id="KW-1185">Reference proteome</keyword>
<dbReference type="Pfam" id="PF00069">
    <property type="entry name" value="Pkinase"/>
    <property type="match status" value="1"/>
</dbReference>
<dbReference type="GO" id="GO:0005524">
    <property type="term" value="F:ATP binding"/>
    <property type="evidence" value="ECO:0007669"/>
    <property type="project" value="UniProtKB-KW"/>
</dbReference>
<dbReference type="PROSITE" id="PS51285">
    <property type="entry name" value="AGC_KINASE_CTER"/>
    <property type="match status" value="1"/>
</dbReference>
<dbReference type="EC" id="2.7.11.-" evidence="24"/>
<evidence type="ECO:0000256" key="19">
    <source>
        <dbReference type="ARBA" id="ARBA00023136"/>
    </source>
</evidence>
<dbReference type="InterPro" id="IPR000719">
    <property type="entry name" value="Prot_kinase_dom"/>
</dbReference>
<dbReference type="NCBIfam" id="TIGR01107">
    <property type="entry name" value="Na_K_ATPase_bet"/>
    <property type="match status" value="1"/>
</dbReference>
<evidence type="ECO:0000259" key="27">
    <source>
        <dbReference type="PROSITE" id="PS51285"/>
    </source>
</evidence>
<evidence type="ECO:0000256" key="13">
    <source>
        <dbReference type="ARBA" id="ARBA00022840"/>
    </source>
</evidence>
<dbReference type="Gene3D" id="2.60.40.1660">
    <property type="entry name" value="Na, k-atpase alpha subunit"/>
    <property type="match status" value="1"/>
</dbReference>
<dbReference type="InterPro" id="IPR000402">
    <property type="entry name" value="Na/K_ATPase_sub_beta"/>
</dbReference>
<evidence type="ECO:0000256" key="14">
    <source>
        <dbReference type="ARBA" id="ARBA00022958"/>
    </source>
</evidence>
<dbReference type="PROSITE" id="PS50011">
    <property type="entry name" value="PROTEIN_KINASE_DOM"/>
    <property type="match status" value="1"/>
</dbReference>
<reference evidence="28 29" key="1">
    <citation type="submission" date="2019-04" db="EMBL/GenBank/DDBJ databases">
        <title>Draft genome of the big-headed turtle Platysternon megacephalum.</title>
        <authorList>
            <person name="Gong S."/>
        </authorList>
    </citation>
    <scope>NUCLEOTIDE SEQUENCE [LARGE SCALE GENOMIC DNA]</scope>
    <source>
        <strain evidence="28">DO16091913</strain>
        <tissue evidence="28">Muscle</tissue>
    </source>
</reference>
<keyword evidence="14" id="KW-0630">Potassium</keyword>
<keyword evidence="15" id="KW-0735">Signal-anchor</keyword>
<keyword evidence="19 25" id="KW-0472">Membrane</keyword>
<dbReference type="GO" id="GO:0007165">
    <property type="term" value="P:signal transduction"/>
    <property type="evidence" value="ECO:0007669"/>
    <property type="project" value="InterPro"/>
</dbReference>
<reference evidence="28 29" key="2">
    <citation type="submission" date="2019-04" db="EMBL/GenBank/DDBJ databases">
        <title>The genome sequence of big-headed turtle.</title>
        <authorList>
            <person name="Gong S."/>
        </authorList>
    </citation>
    <scope>NUCLEOTIDE SEQUENCE [LARGE SCALE GENOMIC DNA]</scope>
    <source>
        <strain evidence="28">DO16091913</strain>
        <tissue evidence="28">Muscle</tissue>
    </source>
</reference>
<dbReference type="Pfam" id="PF00287">
    <property type="entry name" value="Na_K-ATPase"/>
    <property type="match status" value="1"/>
</dbReference>
<evidence type="ECO:0000256" key="3">
    <source>
        <dbReference type="ARBA" id="ARBA00009793"/>
    </source>
</evidence>
<keyword evidence="16 25" id="KW-1133">Transmembrane helix</keyword>
<evidence type="ECO:0000256" key="4">
    <source>
        <dbReference type="ARBA" id="ARBA00022448"/>
    </source>
</evidence>
<dbReference type="InterPro" id="IPR000961">
    <property type="entry name" value="AGC-kinase_C"/>
</dbReference>
<dbReference type="FunFam" id="1.20.5.170:FF:000068">
    <property type="entry name" value="Sodium/potassium-transporting ATPase subunit beta"/>
    <property type="match status" value="1"/>
</dbReference>
<evidence type="ECO:0000256" key="6">
    <source>
        <dbReference type="ARBA" id="ARBA00022527"/>
    </source>
</evidence>
<comment type="similarity">
    <text evidence="2">Belongs to the X(+)/potassium ATPases subunit beta family.</text>
</comment>
<dbReference type="EMBL" id="QXTE01000238">
    <property type="protein sequence ID" value="TFK01157.1"/>
    <property type="molecule type" value="Genomic_DNA"/>
</dbReference>
<evidence type="ECO:0000256" key="10">
    <source>
        <dbReference type="ARBA" id="ARBA00022692"/>
    </source>
</evidence>
<keyword evidence="22" id="KW-0739">Sodium transport</keyword>
<keyword evidence="9 24" id="KW-0808">Transferase</keyword>
<keyword evidence="6 24" id="KW-0723">Serine/threonine-protein kinase</keyword>
<evidence type="ECO:0000256" key="7">
    <source>
        <dbReference type="ARBA" id="ARBA00022538"/>
    </source>
</evidence>
<comment type="caution">
    <text evidence="28">The sequence shown here is derived from an EMBL/GenBank/DDBJ whole genome shotgun (WGS) entry which is preliminary data.</text>
</comment>
<keyword evidence="4" id="KW-0813">Transport</keyword>
<keyword evidence="17" id="KW-0915">Sodium</keyword>
<dbReference type="OrthoDB" id="5912413at2759"/>
<dbReference type="GO" id="GO:0006883">
    <property type="term" value="P:intracellular sodium ion homeostasis"/>
    <property type="evidence" value="ECO:0007669"/>
    <property type="project" value="TreeGrafter"/>
</dbReference>
<evidence type="ECO:0000313" key="29">
    <source>
        <dbReference type="Proteomes" id="UP000297703"/>
    </source>
</evidence>
<evidence type="ECO:0000256" key="2">
    <source>
        <dbReference type="ARBA" id="ARBA00005876"/>
    </source>
</evidence>
<dbReference type="InterPro" id="IPR038702">
    <property type="entry name" value="Na/K_ATPase_sub_beta_sf"/>
</dbReference>
<evidence type="ECO:0000256" key="9">
    <source>
        <dbReference type="ARBA" id="ARBA00022679"/>
    </source>
</evidence>